<proteinExistence type="predicted"/>
<gene>
    <name evidence="1" type="ORF">SAE02_41530</name>
</gene>
<keyword evidence="2" id="KW-1185">Reference proteome</keyword>
<sequence length="60" mass="6880">MKFAPNKLYVESYVKCRNCGVLIYDAGRADAVTKDDAIYCSEWCVDWEADRDRRRAAAAE</sequence>
<dbReference type="EMBL" id="BJYZ01000019">
    <property type="protein sequence ID" value="GEO40005.1"/>
    <property type="molecule type" value="Genomic_DNA"/>
</dbReference>
<comment type="caution">
    <text evidence="1">The sequence shown here is derived from an EMBL/GenBank/DDBJ whole genome shotgun (WGS) entry which is preliminary data.</text>
</comment>
<dbReference type="Proteomes" id="UP000321523">
    <property type="component" value="Unassembled WGS sequence"/>
</dbReference>
<dbReference type="RefSeq" id="WP_044433722.1">
    <property type="nucleotide sequence ID" value="NZ_BJYZ01000019.1"/>
</dbReference>
<evidence type="ECO:0000313" key="2">
    <source>
        <dbReference type="Proteomes" id="UP000321523"/>
    </source>
</evidence>
<dbReference type="OrthoDB" id="8097953at2"/>
<organism evidence="1 2">
    <name type="scientific">Skermanella aerolata</name>
    <dbReference type="NCBI Taxonomy" id="393310"/>
    <lineage>
        <taxon>Bacteria</taxon>
        <taxon>Pseudomonadati</taxon>
        <taxon>Pseudomonadota</taxon>
        <taxon>Alphaproteobacteria</taxon>
        <taxon>Rhodospirillales</taxon>
        <taxon>Azospirillaceae</taxon>
        <taxon>Skermanella</taxon>
    </lineage>
</organism>
<evidence type="ECO:0000313" key="1">
    <source>
        <dbReference type="EMBL" id="GEO40005.1"/>
    </source>
</evidence>
<reference evidence="1 2" key="1">
    <citation type="submission" date="2019-07" db="EMBL/GenBank/DDBJ databases">
        <title>Whole genome shotgun sequence of Skermanella aerolata NBRC 106429.</title>
        <authorList>
            <person name="Hosoyama A."/>
            <person name="Uohara A."/>
            <person name="Ohji S."/>
            <person name="Ichikawa N."/>
        </authorList>
    </citation>
    <scope>NUCLEOTIDE SEQUENCE [LARGE SCALE GENOMIC DNA]</scope>
    <source>
        <strain evidence="1 2">NBRC 106429</strain>
    </source>
</reference>
<dbReference type="AlphaFoldDB" id="A0A512DU63"/>
<accession>A0A512DU63</accession>
<protein>
    <submittedName>
        <fullName evidence="1">Uncharacterized protein</fullName>
    </submittedName>
</protein>
<name>A0A512DU63_9PROT</name>